<evidence type="ECO:0000256" key="1">
    <source>
        <dbReference type="SAM" id="MobiDB-lite"/>
    </source>
</evidence>
<feature type="compositionally biased region" description="Low complexity" evidence="1">
    <location>
        <begin position="602"/>
        <end position="613"/>
    </location>
</feature>
<protein>
    <submittedName>
        <fullName evidence="2">NFX1-type zinc finger-containing protein</fullName>
    </submittedName>
</protein>
<organism evidence="2 3">
    <name type="scientific">Apiospora arundinis</name>
    <dbReference type="NCBI Taxonomy" id="335852"/>
    <lineage>
        <taxon>Eukaryota</taxon>
        <taxon>Fungi</taxon>
        <taxon>Dikarya</taxon>
        <taxon>Ascomycota</taxon>
        <taxon>Pezizomycotina</taxon>
        <taxon>Sordariomycetes</taxon>
        <taxon>Xylariomycetidae</taxon>
        <taxon>Amphisphaeriales</taxon>
        <taxon>Apiosporaceae</taxon>
        <taxon>Apiospora</taxon>
    </lineage>
</organism>
<keyword evidence="3" id="KW-1185">Reference proteome</keyword>
<feature type="region of interest" description="Disordered" evidence="1">
    <location>
        <begin position="552"/>
        <end position="619"/>
    </location>
</feature>
<accession>A0ABR2IJJ0</accession>
<proteinExistence type="predicted"/>
<reference evidence="2 3" key="1">
    <citation type="journal article" date="2024" name="IMA Fungus">
        <title>Apiospora arundinis, a panoply of carbohydrate-active enzymes and secondary metabolites.</title>
        <authorList>
            <person name="Sorensen T."/>
            <person name="Petersen C."/>
            <person name="Muurmann A.T."/>
            <person name="Christiansen J.V."/>
            <person name="Brundto M.L."/>
            <person name="Overgaard C.K."/>
            <person name="Boysen A.T."/>
            <person name="Wollenberg R.D."/>
            <person name="Larsen T.O."/>
            <person name="Sorensen J.L."/>
            <person name="Nielsen K.L."/>
            <person name="Sondergaard T.E."/>
        </authorList>
    </citation>
    <scope>NUCLEOTIDE SEQUENCE [LARGE SCALE GENOMIC DNA]</scope>
    <source>
        <strain evidence="2 3">AAU 773</strain>
    </source>
</reference>
<comment type="caution">
    <text evidence="2">The sequence shown here is derived from an EMBL/GenBank/DDBJ whole genome shotgun (WGS) entry which is preliminary data.</text>
</comment>
<feature type="compositionally biased region" description="Basic residues" evidence="1">
    <location>
        <begin position="563"/>
        <end position="580"/>
    </location>
</feature>
<evidence type="ECO:0000313" key="2">
    <source>
        <dbReference type="EMBL" id="KAK8863353.1"/>
    </source>
</evidence>
<feature type="compositionally biased region" description="Basic residues" evidence="1">
    <location>
        <begin position="590"/>
        <end position="601"/>
    </location>
</feature>
<name>A0ABR2IJJ0_9PEZI</name>
<dbReference type="Proteomes" id="UP001390339">
    <property type="component" value="Unassembled WGS sequence"/>
</dbReference>
<dbReference type="EMBL" id="JAPCWZ010000005">
    <property type="protein sequence ID" value="KAK8863353.1"/>
    <property type="molecule type" value="Genomic_DNA"/>
</dbReference>
<evidence type="ECO:0000313" key="3">
    <source>
        <dbReference type="Proteomes" id="UP001390339"/>
    </source>
</evidence>
<gene>
    <name evidence="2" type="ORF">PGQ11_009588</name>
</gene>
<sequence>MFLPRLTFRSRFDKLLNSSHGDHTHKQRRCAKKKCKQRAEWSYVKGSIANLDVSPFCAAHACPWRESTGGNCRNPKKSNKIFCKDHLVCQAAPNGQQCPSERSNPLNRDVKFCEIHGCSWAFCNNEILASSGRKLFAYCKDHNCQQAECAEPRLGATGTRQSKYCAAHTCKNDNCMTNVSAMPEVGDTKSQHSFCPLHRPCRSTGCDNLVHRVTNAEFRKHCSNHYCEFGNTCDMERAAGVKVCSAHRCWRSGCAKMLQNAAGRFCEDHECKDMTKPCLEEREPNSEWCKAHICQEYRNNRENCRFQGDPANGYYCPDHVRCEKAGCDNKIFIDKGKHRQLCEEHYRGICEYPLCIKVRDRDKNHCEDHGCLAHPKCNISRTPFSSYCTQHKCTNVDCEKPRALASLLPPSALKHLAAGVVPGAGLAAATLSTYDPWCPSHRCRDRGCPVQATVPGGLCATHLCREPGCGTRAAQDNGYCDQHGCHERGCLRAPIDAWHQYCDQHEYGDSDRDDYYGDEDDDDAWSYTNGGGGGALGAGFNGSLAGPGWSGPFGLGGMGSPSRSRRRRIGAARSRSRSRSRSGTNAQKGGGKKGGVRRSRSGNRGANAAWNAWMNQPAF</sequence>